<dbReference type="Proteomes" id="UP000282971">
    <property type="component" value="Unassembled WGS sequence"/>
</dbReference>
<reference evidence="3 4" key="1">
    <citation type="submission" date="2019-01" db="EMBL/GenBank/DDBJ databases">
        <authorList>
            <person name="Chen W.-M."/>
        </authorList>
    </citation>
    <scope>NUCLEOTIDE SEQUENCE [LARGE SCALE GENOMIC DNA]</scope>
    <source>
        <strain evidence="3 4">CCP-7</strain>
    </source>
</reference>
<dbReference type="Gene3D" id="3.40.50.2000">
    <property type="entry name" value="Glycogen Phosphorylase B"/>
    <property type="match status" value="3"/>
</dbReference>
<dbReference type="OrthoDB" id="9801609at2"/>
<dbReference type="SUPFAM" id="SSF53756">
    <property type="entry name" value="UDP-Glycosyltransferase/glycogen phosphorylase"/>
    <property type="match status" value="2"/>
</dbReference>
<sequence length="834" mass="93963">MRIVFDPQGALGGSRFRGIGRYTRSFLREFARQGQHHEIFILLNTMLPASFDMLRADLEGLVPEKNFIFWSAEAPIGGMHPENWERRHFAREIWEAVIDSLEPDLLVVSSLFEGAEDDAVSSVPAGRTYLVATICYDLIPLIYSQYYLPDQNMRVYYRQQLEALRRSDFLLAISQSAADEAVQLLRYPIDRVVNIGAAVDVAFGAAPPIDLRERFGISRPYMLYVSAFEIRKNHAGLIHAYAALSPEVRAAHQLVLGGGVGAIEHLRGIATEAGLAEDEIVFTGLVDDGELAALYAQSKAVAFPSWHEGFGLPILEAMMFGKAVISSNRSSMPEVVGLDEALFDPFDVDEMRDLVERVLTDDFFRERLEQNAPHRVAAFTWERSARLALEFLEGRMAAPMRPRDHNRRFVANALDRVNSNHNLADFPRDIASRHIAKTFRRDDRRQLLIDVSRLVIVDAKTGIQRVVRAILSQLIKNPPLGWIVEPVHANANELGYRYARKFADSFLGIRDPWHEDHPVEAWSGDILCVLDLEPDTLIKQRPVLDEWRLRGVKVHTVVYDILPLLLPEYFPDSVGDRVIGRWVRELVRHDGACCISETVSQQLADWIDANNVETNPGFRLNWFHLGSDLVSTHPTKGMPDDAMTVLAEMALRPTALMVGTLEPRKGHHQAIKAFELLWQRGIDIALVIVGHQGWRIDELAQHIRSHPECGKRLIWLEGISDQYLERLYGAATFLLAASEGEGFGLPLIEAGRKGLPLVVRDLPVFHEAVGDAAFYFPNNRDESAMAESITKWLELHSVGGHPKAHDVRPLDWSESAQMLFQALTNTKERSQHAG</sequence>
<dbReference type="AlphaFoldDB" id="A0A437MBD7"/>
<protein>
    <submittedName>
        <fullName evidence="3">Glycosyltransferase family 1 protein</fullName>
    </submittedName>
</protein>
<proteinExistence type="predicted"/>
<evidence type="ECO:0000313" key="3">
    <source>
        <dbReference type="EMBL" id="RVT94948.1"/>
    </source>
</evidence>
<organism evidence="3 4">
    <name type="scientific">Sphingomonas crocodyli</name>
    <dbReference type="NCBI Taxonomy" id="1979270"/>
    <lineage>
        <taxon>Bacteria</taxon>
        <taxon>Pseudomonadati</taxon>
        <taxon>Pseudomonadota</taxon>
        <taxon>Alphaproteobacteria</taxon>
        <taxon>Sphingomonadales</taxon>
        <taxon>Sphingomonadaceae</taxon>
        <taxon>Sphingomonas</taxon>
    </lineage>
</organism>
<dbReference type="Pfam" id="PF00534">
    <property type="entry name" value="Glycos_transf_1"/>
    <property type="match status" value="2"/>
</dbReference>
<dbReference type="GO" id="GO:0016757">
    <property type="term" value="F:glycosyltransferase activity"/>
    <property type="evidence" value="ECO:0007669"/>
    <property type="project" value="InterPro"/>
</dbReference>
<keyword evidence="1 3" id="KW-0808">Transferase</keyword>
<evidence type="ECO:0000259" key="2">
    <source>
        <dbReference type="Pfam" id="PF00534"/>
    </source>
</evidence>
<feature type="domain" description="Glycosyl transferase family 1" evidence="2">
    <location>
        <begin position="653"/>
        <end position="795"/>
    </location>
</feature>
<name>A0A437MBD7_9SPHN</name>
<dbReference type="EMBL" id="SACN01000001">
    <property type="protein sequence ID" value="RVT94948.1"/>
    <property type="molecule type" value="Genomic_DNA"/>
</dbReference>
<comment type="caution">
    <text evidence="3">The sequence shown here is derived from an EMBL/GenBank/DDBJ whole genome shotgun (WGS) entry which is preliminary data.</text>
</comment>
<dbReference type="PANTHER" id="PTHR46401">
    <property type="entry name" value="GLYCOSYLTRANSFERASE WBBK-RELATED"/>
    <property type="match status" value="1"/>
</dbReference>
<evidence type="ECO:0000256" key="1">
    <source>
        <dbReference type="ARBA" id="ARBA00022679"/>
    </source>
</evidence>
<dbReference type="InterPro" id="IPR001296">
    <property type="entry name" value="Glyco_trans_1"/>
</dbReference>
<keyword evidence="4" id="KW-1185">Reference proteome</keyword>
<accession>A0A437MBD7</accession>
<evidence type="ECO:0000313" key="4">
    <source>
        <dbReference type="Proteomes" id="UP000282971"/>
    </source>
</evidence>
<dbReference type="GO" id="GO:0009103">
    <property type="term" value="P:lipopolysaccharide biosynthetic process"/>
    <property type="evidence" value="ECO:0007669"/>
    <property type="project" value="TreeGrafter"/>
</dbReference>
<gene>
    <name evidence="3" type="ORF">EOD43_14425</name>
</gene>
<dbReference type="PANTHER" id="PTHR46401:SF2">
    <property type="entry name" value="GLYCOSYLTRANSFERASE WBBK-RELATED"/>
    <property type="match status" value="1"/>
</dbReference>
<dbReference type="CDD" id="cd03809">
    <property type="entry name" value="GT4_MtfB-like"/>
    <property type="match status" value="2"/>
</dbReference>
<dbReference type="RefSeq" id="WP_127744524.1">
    <property type="nucleotide sequence ID" value="NZ_SACN01000001.1"/>
</dbReference>
<feature type="domain" description="Glycosyl transferase family 1" evidence="2">
    <location>
        <begin position="219"/>
        <end position="374"/>
    </location>
</feature>